<dbReference type="Proteomes" id="UP000485562">
    <property type="component" value="Unassembled WGS sequence"/>
</dbReference>
<accession>A0A1V6C3X2</accession>
<keyword evidence="4" id="KW-0326">Glycosidase</keyword>
<evidence type="ECO:0000313" key="4">
    <source>
        <dbReference type="EMBL" id="OQB71607.1"/>
    </source>
</evidence>
<comment type="caution">
    <text evidence="4">The sequence shown here is derived from an EMBL/GenBank/DDBJ whole genome shotgun (WGS) entry which is preliminary data.</text>
</comment>
<keyword evidence="4" id="KW-0378">Hydrolase</keyword>
<dbReference type="PANTHER" id="PTHR43465">
    <property type="entry name" value="DUF1680 DOMAIN PROTEIN (AFU_ORTHOLOGUE AFUA_1G08910)"/>
    <property type="match status" value="1"/>
</dbReference>
<dbReference type="AlphaFoldDB" id="A0A1V6C3X2"/>
<feature type="domain" description="Non-reducing end beta-L-arabinofuranosidase-like GH127 C-terminal" evidence="3">
    <location>
        <begin position="491"/>
        <end position="602"/>
    </location>
</feature>
<dbReference type="InterPro" id="IPR049046">
    <property type="entry name" value="Beta-AFase-like_GH127_middle"/>
</dbReference>
<dbReference type="SUPFAM" id="SSF48208">
    <property type="entry name" value="Six-hairpin glycosidases"/>
    <property type="match status" value="1"/>
</dbReference>
<evidence type="ECO:0000259" key="3">
    <source>
        <dbReference type="Pfam" id="PF20737"/>
    </source>
</evidence>
<dbReference type="InterPro" id="IPR008928">
    <property type="entry name" value="6-hairpin_glycosidase_sf"/>
</dbReference>
<proteinExistence type="predicted"/>
<dbReference type="GO" id="GO:0102478">
    <property type="term" value="F:beta-L-arabinofuranosidase activity"/>
    <property type="evidence" value="ECO:0007669"/>
    <property type="project" value="UniProtKB-EC"/>
</dbReference>
<organism evidence="4">
    <name type="scientific">candidate division TA06 bacterium ADurb.Bin131</name>
    <dbReference type="NCBI Taxonomy" id="1852827"/>
    <lineage>
        <taxon>Bacteria</taxon>
        <taxon>Bacteria division TA06</taxon>
    </lineage>
</organism>
<name>A0A1V6C3X2_UNCT6</name>
<feature type="domain" description="Non-reducing end beta-L-arabinofuranosidase-like GH127 middle" evidence="2">
    <location>
        <begin position="396"/>
        <end position="481"/>
    </location>
</feature>
<gene>
    <name evidence="4" type="primary">hypBA1</name>
    <name evidence="4" type="ORF">BWX89_01790</name>
</gene>
<dbReference type="PANTHER" id="PTHR43465:SF2">
    <property type="entry name" value="DUF1680 DOMAIN PROTEIN (AFU_ORTHOLOGUE AFUA_1G08910)"/>
    <property type="match status" value="1"/>
</dbReference>
<dbReference type="InterPro" id="IPR049174">
    <property type="entry name" value="Beta-AFase-like"/>
</dbReference>
<dbReference type="Gene3D" id="1.50.10.20">
    <property type="match status" value="1"/>
</dbReference>
<reference evidence="4" key="1">
    <citation type="submission" date="2017-02" db="EMBL/GenBank/DDBJ databases">
        <title>Delving into the versatile metabolic prowess of the omnipresent phylum Bacteroidetes.</title>
        <authorList>
            <person name="Nobu M.K."/>
            <person name="Mei R."/>
            <person name="Narihiro T."/>
            <person name="Kuroda K."/>
            <person name="Liu W.-T."/>
        </authorList>
    </citation>
    <scope>NUCLEOTIDE SEQUENCE</scope>
    <source>
        <strain evidence="4">ADurb.Bin131</strain>
    </source>
</reference>
<dbReference type="Pfam" id="PF20736">
    <property type="entry name" value="Glyco_hydro127M"/>
    <property type="match status" value="1"/>
</dbReference>
<dbReference type="InterPro" id="IPR049049">
    <property type="entry name" value="Beta-AFase-like_GH127_C"/>
</dbReference>
<protein>
    <submittedName>
        <fullName evidence="4">Non-reducing end beta-L-arabinofuranosidase</fullName>
        <ecNumber evidence="4">3.2.1.185</ecNumber>
    </submittedName>
</protein>
<dbReference type="Pfam" id="PF07944">
    <property type="entry name" value="Beta-AFase-like_GH127_cat"/>
    <property type="match status" value="1"/>
</dbReference>
<evidence type="ECO:0000259" key="1">
    <source>
        <dbReference type="Pfam" id="PF07944"/>
    </source>
</evidence>
<dbReference type="Pfam" id="PF20737">
    <property type="entry name" value="Glyco_hydro127C"/>
    <property type="match status" value="1"/>
</dbReference>
<dbReference type="EMBL" id="MWDQ01000153">
    <property type="protein sequence ID" value="OQB71607.1"/>
    <property type="molecule type" value="Genomic_DNA"/>
</dbReference>
<evidence type="ECO:0000259" key="2">
    <source>
        <dbReference type="Pfam" id="PF20736"/>
    </source>
</evidence>
<dbReference type="GO" id="GO:0005975">
    <property type="term" value="P:carbohydrate metabolic process"/>
    <property type="evidence" value="ECO:0007669"/>
    <property type="project" value="InterPro"/>
</dbReference>
<sequence>MKGSVVKPTGKSKAKALPIDIQRTRISGFFDRYLCTNRSVSIPSLYRQFEKHGTVDNFRIVAGLKDGEINRRLATDSDFYKWMEAISWDQQNYYDEKRDKFLDKLISLVEQAQEPSGYINTFYSGGYRKFRFKNLENGHELYCGGHLIQAAIAHYRSTGKENFINIAIKWADYIYKRFAGNKAQKNDGHPEVEMALIELYRATGNNRYIHLAEFLMSLPYVHNGNKSFLQMDEVNGHAVRMMYLLSGASDYYIETGDERYLDKIRLLWNDLLKGKYYITGGVGSRYFSEAFGYQYELPNLNAYCESCASIALMMWLFRMFLIEPNARYFDLFETILYNSFLSSISLNGEKYFYVNPLASNGGHERKQWYQTMCCPPNIQRFFSSLPGYFYAAKDNEIWVNLYDRNNASIDLGENTVNLSIDTEYPWNGNVVIQVNQNKNMPVCLHIRIPSWSNGSIVEIQNRKFYPLAATYFTCSVSGNSKIKIHFNMKSRFYTASPKVESDRNCVVIKRGPIVYCMEGTDNQFDIFNFYIYNQALREKRKKWENSGNFIEISGRGLLEEDKHMLYYEIEEREFLSRMIKFTAIPYFLWANRTISKMNIWFPYIEKK</sequence>
<dbReference type="EC" id="3.2.1.185" evidence="4"/>
<feature type="domain" description="Non-reducing end beta-L-arabinofuranosidase-like GH127 catalytic" evidence="1">
    <location>
        <begin position="28"/>
        <end position="386"/>
    </location>
</feature>
<dbReference type="InterPro" id="IPR012878">
    <property type="entry name" value="Beta-AFase-like_GH127_cat"/>
</dbReference>